<dbReference type="OrthoDB" id="3562657at2759"/>
<feature type="region of interest" description="Disordered" evidence="1">
    <location>
        <begin position="503"/>
        <end position="546"/>
    </location>
</feature>
<proteinExistence type="predicted"/>
<feature type="region of interest" description="Disordered" evidence="1">
    <location>
        <begin position="358"/>
        <end position="377"/>
    </location>
</feature>
<feature type="compositionally biased region" description="Basic residues" evidence="1">
    <location>
        <begin position="310"/>
        <end position="322"/>
    </location>
</feature>
<evidence type="ECO:0000313" key="2">
    <source>
        <dbReference type="EMBL" id="KAF2435351.1"/>
    </source>
</evidence>
<sequence>MRWSRVDGINPKEVINSTRLELGLHSPEHGLLHTTTPVVNKIQSDARGRNCLFQRQGDNNRSLLSISLDMREEDGGSSEPTALEGRRPDEPFIIGLDGFEDIFENKLEDELSPLIKPTKVLQQADNAIEAPSEWPSTAHAEELEDDFDSLFDGSCIGDSNDSGENRDNNNEHDGDNNGTDEPTDLAYEFSGEVEHLGFPVLKGGTDSQRRKHSLPPNLNTSIVKSRDSNIEGSVESSRSIKRKRASYHYCCDSLAASSTSTPEPAQSYQHLRATDYGSDTSDRHDGRARDQNGNRQQSLSSSRADSANAKHTKKQKQKRQHNHGPASDHLYTPSMHNTTSFRHSRSIVEARVSTPAQAAVAPAKSRAPETDRTGCCGSSQGALPKVIEITLRPISARVLFLAATIQATGDSVAFSYSAPETLLCEVPGHTGKAEAVTIKPLPSSGLWIMTGILYNRVDLYDTSGLLGGNEIAPAPTNLTSHCCGLEGRARAVYALAGHAEAGEMERDGERVSDSGFGASDDSDDDDDDSDAGHGRQYQTQRHSSARTRRLWKELDEHRLLAYRRGKKSWGWIFRQFPDRTDGAVRVRVNMLEKA</sequence>
<feature type="compositionally biased region" description="Basic and acidic residues" evidence="1">
    <location>
        <begin position="163"/>
        <end position="175"/>
    </location>
</feature>
<protein>
    <submittedName>
        <fullName evidence="2">Uncharacterized protein</fullName>
    </submittedName>
</protein>
<name>A0A9P4U383_9PEZI</name>
<organism evidence="2 3">
    <name type="scientific">Tothia fuscella</name>
    <dbReference type="NCBI Taxonomy" id="1048955"/>
    <lineage>
        <taxon>Eukaryota</taxon>
        <taxon>Fungi</taxon>
        <taxon>Dikarya</taxon>
        <taxon>Ascomycota</taxon>
        <taxon>Pezizomycotina</taxon>
        <taxon>Dothideomycetes</taxon>
        <taxon>Pleosporomycetidae</taxon>
        <taxon>Venturiales</taxon>
        <taxon>Cylindrosympodiaceae</taxon>
        <taxon>Tothia</taxon>
    </lineage>
</organism>
<feature type="compositionally biased region" description="Basic and acidic residues" evidence="1">
    <location>
        <begin position="503"/>
        <end position="512"/>
    </location>
</feature>
<evidence type="ECO:0000256" key="1">
    <source>
        <dbReference type="SAM" id="MobiDB-lite"/>
    </source>
</evidence>
<feature type="region of interest" description="Disordered" evidence="1">
    <location>
        <begin position="70"/>
        <end position="90"/>
    </location>
</feature>
<keyword evidence="3" id="KW-1185">Reference proteome</keyword>
<accession>A0A9P4U383</accession>
<feature type="compositionally biased region" description="Polar residues" evidence="1">
    <location>
        <begin position="293"/>
        <end position="305"/>
    </location>
</feature>
<feature type="region of interest" description="Disordered" evidence="1">
    <location>
        <begin position="273"/>
        <end position="340"/>
    </location>
</feature>
<dbReference type="AlphaFoldDB" id="A0A9P4U383"/>
<feature type="compositionally biased region" description="Basic and acidic residues" evidence="1">
    <location>
        <begin position="280"/>
        <end position="292"/>
    </location>
</feature>
<dbReference type="Proteomes" id="UP000800235">
    <property type="component" value="Unassembled WGS sequence"/>
</dbReference>
<evidence type="ECO:0000313" key="3">
    <source>
        <dbReference type="Proteomes" id="UP000800235"/>
    </source>
</evidence>
<dbReference type="EMBL" id="MU007013">
    <property type="protein sequence ID" value="KAF2435351.1"/>
    <property type="molecule type" value="Genomic_DNA"/>
</dbReference>
<reference evidence="2" key="1">
    <citation type="journal article" date="2020" name="Stud. Mycol.">
        <title>101 Dothideomycetes genomes: a test case for predicting lifestyles and emergence of pathogens.</title>
        <authorList>
            <person name="Haridas S."/>
            <person name="Albert R."/>
            <person name="Binder M."/>
            <person name="Bloem J."/>
            <person name="Labutti K."/>
            <person name="Salamov A."/>
            <person name="Andreopoulos B."/>
            <person name="Baker S."/>
            <person name="Barry K."/>
            <person name="Bills G."/>
            <person name="Bluhm B."/>
            <person name="Cannon C."/>
            <person name="Castanera R."/>
            <person name="Culley D."/>
            <person name="Daum C."/>
            <person name="Ezra D."/>
            <person name="Gonzalez J."/>
            <person name="Henrissat B."/>
            <person name="Kuo A."/>
            <person name="Liang C."/>
            <person name="Lipzen A."/>
            <person name="Lutzoni F."/>
            <person name="Magnuson J."/>
            <person name="Mondo S."/>
            <person name="Nolan M."/>
            <person name="Ohm R."/>
            <person name="Pangilinan J."/>
            <person name="Park H.-J."/>
            <person name="Ramirez L."/>
            <person name="Alfaro M."/>
            <person name="Sun H."/>
            <person name="Tritt A."/>
            <person name="Yoshinaga Y."/>
            <person name="Zwiers L.-H."/>
            <person name="Turgeon B."/>
            <person name="Goodwin S."/>
            <person name="Spatafora J."/>
            <person name="Crous P."/>
            <person name="Grigoriev I."/>
        </authorList>
    </citation>
    <scope>NUCLEOTIDE SEQUENCE</scope>
    <source>
        <strain evidence="2">CBS 130266</strain>
    </source>
</reference>
<feature type="region of interest" description="Disordered" evidence="1">
    <location>
        <begin position="198"/>
        <end position="239"/>
    </location>
</feature>
<comment type="caution">
    <text evidence="2">The sequence shown here is derived from an EMBL/GenBank/DDBJ whole genome shotgun (WGS) entry which is preliminary data.</text>
</comment>
<gene>
    <name evidence="2" type="ORF">EJ08DRAFT_720211</name>
</gene>
<feature type="region of interest" description="Disordered" evidence="1">
    <location>
        <begin position="149"/>
        <end position="184"/>
    </location>
</feature>
<feature type="compositionally biased region" description="Acidic residues" evidence="1">
    <location>
        <begin position="520"/>
        <end position="529"/>
    </location>
</feature>